<keyword evidence="3" id="KW-0012">Acyltransferase</keyword>
<proteinExistence type="inferred from homology"/>
<reference evidence="3 4" key="1">
    <citation type="journal article" date="2019" name="Appl. Environ. Microbiol.">
        <title>Environmental Evidence and Genomic Insight of Iron-oxidizing Bacteria Preference Towards More Corrosion Resistant Stainless Steel at Higher Salinities.</title>
        <authorList>
            <person name="Garrison C.E."/>
            <person name="Price K.A."/>
            <person name="Field E.K."/>
        </authorList>
    </citation>
    <scope>NUCLEOTIDE SEQUENCE [LARGE SCALE GENOMIC DNA]</scope>
    <source>
        <strain evidence="3 4">P3</strain>
    </source>
</reference>
<dbReference type="CDD" id="cd04647">
    <property type="entry name" value="LbH_MAT_like"/>
    <property type="match status" value="1"/>
</dbReference>
<dbReference type="AlphaFoldDB" id="A0A5R9GU51"/>
<dbReference type="InterPro" id="IPR001451">
    <property type="entry name" value="Hexapep"/>
</dbReference>
<dbReference type="GO" id="GO:0005829">
    <property type="term" value="C:cytosol"/>
    <property type="evidence" value="ECO:0007669"/>
    <property type="project" value="TreeGrafter"/>
</dbReference>
<evidence type="ECO:0000256" key="2">
    <source>
        <dbReference type="ARBA" id="ARBA00022679"/>
    </source>
</evidence>
<dbReference type="SUPFAM" id="SSF51161">
    <property type="entry name" value="Trimeric LpxA-like enzymes"/>
    <property type="match status" value="1"/>
</dbReference>
<sequence>MNTFILHLYNLMCNLLPETRCWGLKRTMLRCAGANIGNNVRIVSSASYFLSGPLEVGDDTWIGHYVSIVGGDALVRIGHSCDIAPKVMLVTGSHEINYQECGRVAGYGYSLPIIIEDESWVCAGSVILGGTTIGRHSIVAAGSVVKGEFPERSLIGGNPAKVLRQITALNVKKAPADCEDK</sequence>
<dbReference type="RefSeq" id="WP_138239573.1">
    <property type="nucleotide sequence ID" value="NZ_VBRY01000008.1"/>
</dbReference>
<evidence type="ECO:0000313" key="3">
    <source>
        <dbReference type="EMBL" id="TLS66744.1"/>
    </source>
</evidence>
<keyword evidence="2 3" id="KW-0808">Transferase</keyword>
<name>A0A5R9GU51_9PROT</name>
<dbReference type="EMBL" id="VBRY01000008">
    <property type="protein sequence ID" value="TLS66744.1"/>
    <property type="molecule type" value="Genomic_DNA"/>
</dbReference>
<dbReference type="Pfam" id="PF00132">
    <property type="entry name" value="Hexapep"/>
    <property type="match status" value="1"/>
</dbReference>
<dbReference type="InterPro" id="IPR051159">
    <property type="entry name" value="Hexapeptide_acetyltransf"/>
</dbReference>
<dbReference type="InterPro" id="IPR011004">
    <property type="entry name" value="Trimer_LpxA-like_sf"/>
</dbReference>
<accession>A0A5R9GU51</accession>
<gene>
    <name evidence="3" type="ORF">FEF65_09495</name>
</gene>
<keyword evidence="4" id="KW-1185">Reference proteome</keyword>
<comment type="similarity">
    <text evidence="1">Belongs to the transferase hexapeptide repeat family.</text>
</comment>
<dbReference type="GO" id="GO:0008374">
    <property type="term" value="F:O-acyltransferase activity"/>
    <property type="evidence" value="ECO:0007669"/>
    <property type="project" value="TreeGrafter"/>
</dbReference>
<dbReference type="PANTHER" id="PTHR23416">
    <property type="entry name" value="SIALIC ACID SYNTHASE-RELATED"/>
    <property type="match status" value="1"/>
</dbReference>
<evidence type="ECO:0000256" key="1">
    <source>
        <dbReference type="ARBA" id="ARBA00007274"/>
    </source>
</evidence>
<protein>
    <submittedName>
        <fullName evidence="3">Acyltransferase</fullName>
    </submittedName>
</protein>
<organism evidence="3 4">
    <name type="scientific">Mariprofundus erugo</name>
    <dbReference type="NCBI Taxonomy" id="2528639"/>
    <lineage>
        <taxon>Bacteria</taxon>
        <taxon>Pseudomonadati</taxon>
        <taxon>Pseudomonadota</taxon>
        <taxon>Candidatius Mariprofundia</taxon>
        <taxon>Mariprofundales</taxon>
        <taxon>Mariprofundaceae</taxon>
        <taxon>Mariprofundus</taxon>
    </lineage>
</organism>
<dbReference type="Gene3D" id="2.160.10.10">
    <property type="entry name" value="Hexapeptide repeat proteins"/>
    <property type="match status" value="1"/>
</dbReference>
<dbReference type="PANTHER" id="PTHR23416:SF23">
    <property type="entry name" value="ACETYLTRANSFERASE C18B11.09C-RELATED"/>
    <property type="match status" value="1"/>
</dbReference>
<comment type="caution">
    <text evidence="3">The sequence shown here is derived from an EMBL/GenBank/DDBJ whole genome shotgun (WGS) entry which is preliminary data.</text>
</comment>
<dbReference type="Proteomes" id="UP000306585">
    <property type="component" value="Unassembled WGS sequence"/>
</dbReference>
<evidence type="ECO:0000313" key="4">
    <source>
        <dbReference type="Proteomes" id="UP000306585"/>
    </source>
</evidence>